<name>X6PEY9_RETFI</name>
<reference evidence="1 2" key="1">
    <citation type="journal article" date="2013" name="Curr. Biol.">
        <title>The Genome of the Foraminiferan Reticulomyxa filosa.</title>
        <authorList>
            <person name="Glockner G."/>
            <person name="Hulsmann N."/>
            <person name="Schleicher M."/>
            <person name="Noegel A.A."/>
            <person name="Eichinger L."/>
            <person name="Gallinger C."/>
            <person name="Pawlowski J."/>
            <person name="Sierra R."/>
            <person name="Euteneuer U."/>
            <person name="Pillet L."/>
            <person name="Moustafa A."/>
            <person name="Platzer M."/>
            <person name="Groth M."/>
            <person name="Szafranski K."/>
            <person name="Schliwa M."/>
        </authorList>
    </citation>
    <scope>NUCLEOTIDE SEQUENCE [LARGE SCALE GENOMIC DNA]</scope>
</reference>
<proteinExistence type="predicted"/>
<accession>X6PEY9</accession>
<dbReference type="EMBL" id="ASPP01000471">
    <property type="protein sequence ID" value="ETO36614.1"/>
    <property type="molecule type" value="Genomic_DNA"/>
</dbReference>
<organism evidence="1 2">
    <name type="scientific">Reticulomyxa filosa</name>
    <dbReference type="NCBI Taxonomy" id="46433"/>
    <lineage>
        <taxon>Eukaryota</taxon>
        <taxon>Sar</taxon>
        <taxon>Rhizaria</taxon>
        <taxon>Retaria</taxon>
        <taxon>Foraminifera</taxon>
        <taxon>Monothalamids</taxon>
        <taxon>Reticulomyxidae</taxon>
        <taxon>Reticulomyxa</taxon>
    </lineage>
</organism>
<keyword evidence="2" id="KW-1185">Reference proteome</keyword>
<evidence type="ECO:0000313" key="1">
    <source>
        <dbReference type="EMBL" id="ETO36614.1"/>
    </source>
</evidence>
<dbReference type="Proteomes" id="UP000023152">
    <property type="component" value="Unassembled WGS sequence"/>
</dbReference>
<gene>
    <name evidence="1" type="ORF">RFI_00448</name>
</gene>
<sequence>MSSMYFLKRWIKYLGMFKRFEKLAQKTCCWNESSIKQRIKRLLKDKKKKNSCFEKIVILQLYIITEYLNNKRYTIFFQSNKRNKKGFNLEKFFFLHKKEMAKKSDDSTQLNMIHLLNNGK</sequence>
<protein>
    <submittedName>
        <fullName evidence="1">Uncharacterized protein</fullName>
    </submittedName>
</protein>
<evidence type="ECO:0000313" key="2">
    <source>
        <dbReference type="Proteomes" id="UP000023152"/>
    </source>
</evidence>
<comment type="caution">
    <text evidence="1">The sequence shown here is derived from an EMBL/GenBank/DDBJ whole genome shotgun (WGS) entry which is preliminary data.</text>
</comment>
<dbReference type="AlphaFoldDB" id="X6PEY9"/>